<evidence type="ECO:0000256" key="8">
    <source>
        <dbReference type="PROSITE-ProRule" id="PRU01360"/>
    </source>
</evidence>
<keyword evidence="5 9" id="KW-0798">TonB box</keyword>
<dbReference type="GO" id="GO:0009279">
    <property type="term" value="C:cell outer membrane"/>
    <property type="evidence" value="ECO:0007669"/>
    <property type="project" value="UniProtKB-SubCell"/>
</dbReference>
<feature type="signal peptide" evidence="11">
    <location>
        <begin position="1"/>
        <end position="26"/>
    </location>
</feature>
<evidence type="ECO:0000313" key="14">
    <source>
        <dbReference type="EMBL" id="NYD89611.1"/>
    </source>
</evidence>
<dbReference type="InterPro" id="IPR012910">
    <property type="entry name" value="Plug_dom"/>
</dbReference>
<dbReference type="Gene3D" id="2.170.130.10">
    <property type="entry name" value="TonB-dependent receptor, plug domain"/>
    <property type="match status" value="1"/>
</dbReference>
<reference evidence="14 15" key="2">
    <citation type="submission" date="2020-08" db="EMBL/GenBank/DDBJ databases">
        <title>The Agave Microbiome: Exploring the role of microbial communities in plant adaptations to desert environments.</title>
        <authorList>
            <person name="Partida-Martinez L.P."/>
        </authorList>
    </citation>
    <scope>NUCLEOTIDE SEQUENCE [LARGE SCALE GENOMIC DNA]</scope>
    <source>
        <strain evidence="14 15">AS2.3</strain>
    </source>
</reference>
<comment type="subcellular location">
    <subcellularLocation>
        <location evidence="1 8">Cell outer membrane</location>
        <topology evidence="1 8">Multi-pass membrane protein</topology>
    </subcellularLocation>
</comment>
<keyword evidence="6 8" id="KW-0472">Membrane</keyword>
<keyword evidence="7 8" id="KW-0998">Cell outer membrane</keyword>
<reference evidence="14 15" key="1">
    <citation type="submission" date="2020-07" db="EMBL/GenBank/DDBJ databases">
        <authorList>
            <person name="Partida-Martinez L."/>
            <person name="Huntemann M."/>
            <person name="Clum A."/>
            <person name="Wang J."/>
            <person name="Palaniappan K."/>
            <person name="Ritter S."/>
            <person name="Chen I.-M."/>
            <person name="Stamatis D."/>
            <person name="Reddy T."/>
            <person name="O'Malley R."/>
            <person name="Daum C."/>
            <person name="Shapiro N."/>
            <person name="Ivanova N."/>
            <person name="Kyrpides N."/>
            <person name="Woyke T."/>
        </authorList>
    </citation>
    <scope>NUCLEOTIDE SEQUENCE [LARGE SCALE GENOMIC DNA]</scope>
    <source>
        <strain evidence="14 15">AS2.3</strain>
    </source>
</reference>
<organism evidence="14 15">
    <name type="scientific">Sphingomonas melonis</name>
    <dbReference type="NCBI Taxonomy" id="152682"/>
    <lineage>
        <taxon>Bacteria</taxon>
        <taxon>Pseudomonadati</taxon>
        <taxon>Pseudomonadota</taxon>
        <taxon>Alphaproteobacteria</taxon>
        <taxon>Sphingomonadales</taxon>
        <taxon>Sphingomonadaceae</taxon>
        <taxon>Sphingomonas</taxon>
    </lineage>
</organism>
<keyword evidence="15" id="KW-1185">Reference proteome</keyword>
<dbReference type="Gene3D" id="2.40.170.20">
    <property type="entry name" value="TonB-dependent receptor, beta-barrel domain"/>
    <property type="match status" value="1"/>
</dbReference>
<dbReference type="InterPro" id="IPR000531">
    <property type="entry name" value="Beta-barrel_TonB"/>
</dbReference>
<evidence type="ECO:0000256" key="9">
    <source>
        <dbReference type="RuleBase" id="RU003357"/>
    </source>
</evidence>
<evidence type="ECO:0000256" key="10">
    <source>
        <dbReference type="SAM" id="MobiDB-lite"/>
    </source>
</evidence>
<gene>
    <name evidence="14" type="ORF">HD841_001391</name>
</gene>
<evidence type="ECO:0000259" key="12">
    <source>
        <dbReference type="Pfam" id="PF00593"/>
    </source>
</evidence>
<keyword evidence="11" id="KW-0732">Signal</keyword>
<evidence type="ECO:0000256" key="7">
    <source>
        <dbReference type="ARBA" id="ARBA00023237"/>
    </source>
</evidence>
<dbReference type="InterPro" id="IPR036942">
    <property type="entry name" value="Beta-barrel_TonB_sf"/>
</dbReference>
<comment type="similarity">
    <text evidence="8 9">Belongs to the TonB-dependent receptor family.</text>
</comment>
<dbReference type="InterPro" id="IPR010104">
    <property type="entry name" value="TonB_rcpt_bac"/>
</dbReference>
<dbReference type="InterPro" id="IPR006311">
    <property type="entry name" value="TAT_signal"/>
</dbReference>
<dbReference type="InterPro" id="IPR039426">
    <property type="entry name" value="TonB-dep_rcpt-like"/>
</dbReference>
<evidence type="ECO:0000256" key="4">
    <source>
        <dbReference type="ARBA" id="ARBA00022692"/>
    </source>
</evidence>
<feature type="domain" description="TonB-dependent receptor-like beta-barrel" evidence="12">
    <location>
        <begin position="424"/>
        <end position="882"/>
    </location>
</feature>
<dbReference type="Pfam" id="PF00593">
    <property type="entry name" value="TonB_dep_Rec_b-barrel"/>
    <property type="match status" value="1"/>
</dbReference>
<feature type="domain" description="TonB-dependent receptor plug" evidence="13">
    <location>
        <begin position="69"/>
        <end position="179"/>
    </location>
</feature>
<evidence type="ECO:0000256" key="6">
    <source>
        <dbReference type="ARBA" id="ARBA00023136"/>
    </source>
</evidence>
<keyword evidence="4 8" id="KW-0812">Transmembrane</keyword>
<dbReference type="RefSeq" id="WP_179508146.1">
    <property type="nucleotide sequence ID" value="NZ_JACCBY010000002.1"/>
</dbReference>
<feature type="chain" id="PRO_5030513893" evidence="11">
    <location>
        <begin position="27"/>
        <end position="918"/>
    </location>
</feature>
<dbReference type="PROSITE" id="PS52016">
    <property type="entry name" value="TONB_DEPENDENT_REC_3"/>
    <property type="match status" value="1"/>
</dbReference>
<keyword evidence="2 8" id="KW-0813">Transport</keyword>
<comment type="caution">
    <text evidence="14">The sequence shown here is derived from an EMBL/GenBank/DDBJ whole genome shotgun (WGS) entry which is preliminary data.</text>
</comment>
<name>A0A7Y9FNW6_9SPHN</name>
<evidence type="ECO:0000256" key="3">
    <source>
        <dbReference type="ARBA" id="ARBA00022452"/>
    </source>
</evidence>
<keyword evidence="14" id="KW-0675">Receptor</keyword>
<dbReference type="PANTHER" id="PTHR40980:SF4">
    <property type="entry name" value="TONB-DEPENDENT RECEPTOR-LIKE BETA-BARREL DOMAIN-CONTAINING PROTEIN"/>
    <property type="match status" value="1"/>
</dbReference>
<dbReference type="NCBIfam" id="TIGR01782">
    <property type="entry name" value="TonB-Xanth-Caul"/>
    <property type="match status" value="1"/>
</dbReference>
<dbReference type="PROSITE" id="PS51318">
    <property type="entry name" value="TAT"/>
    <property type="match status" value="1"/>
</dbReference>
<evidence type="ECO:0000313" key="15">
    <source>
        <dbReference type="Proteomes" id="UP000517753"/>
    </source>
</evidence>
<dbReference type="SUPFAM" id="SSF56935">
    <property type="entry name" value="Porins"/>
    <property type="match status" value="1"/>
</dbReference>
<dbReference type="AlphaFoldDB" id="A0A7Y9FNW6"/>
<dbReference type="CDD" id="cd01347">
    <property type="entry name" value="ligand_gated_channel"/>
    <property type="match status" value="1"/>
</dbReference>
<dbReference type="Proteomes" id="UP000517753">
    <property type="component" value="Unassembled WGS sequence"/>
</dbReference>
<evidence type="ECO:0000256" key="5">
    <source>
        <dbReference type="ARBA" id="ARBA00023077"/>
    </source>
</evidence>
<evidence type="ECO:0000256" key="1">
    <source>
        <dbReference type="ARBA" id="ARBA00004571"/>
    </source>
</evidence>
<dbReference type="PANTHER" id="PTHR40980">
    <property type="entry name" value="PLUG DOMAIN-CONTAINING PROTEIN"/>
    <property type="match status" value="1"/>
</dbReference>
<protein>
    <submittedName>
        <fullName evidence="14">TonB-dependent receptor</fullName>
    </submittedName>
</protein>
<dbReference type="Pfam" id="PF07715">
    <property type="entry name" value="Plug"/>
    <property type="match status" value="1"/>
</dbReference>
<proteinExistence type="inferred from homology"/>
<evidence type="ECO:0000256" key="11">
    <source>
        <dbReference type="SAM" id="SignalP"/>
    </source>
</evidence>
<evidence type="ECO:0000259" key="13">
    <source>
        <dbReference type="Pfam" id="PF07715"/>
    </source>
</evidence>
<dbReference type="EMBL" id="JACCBY010000002">
    <property type="protein sequence ID" value="NYD89611.1"/>
    <property type="molecule type" value="Genomic_DNA"/>
</dbReference>
<sequence length="918" mass="100085">MTYLTRRSTLLALAAGTMLAGMPAPAQTQAQTQEGAPAAAADAAATEGDQPDIVVTGFRASQRSATKAKRESAVILDAVSQDDVGRLPDLNIVEASRRITGVSVVGGADATKNRDIYQRATIRGLDPRYNLVTIDGVPLASPDWVYRGARLEMLPASLVSRIEAIKSVTAQYDPHALGGQINIVSKSAFDGRDAGSFVINAYAGDNDTAGKLVRRAGATIRTDATAALRFGANQEFGVVASAEYQRLPSTARAELPGDSNGAGWTYFTATAKSTPFASESNGYAVPVRNQDYFFENLRTRLSGNLKLEWRPDDATSLALFGGYYHDTDTETRYEMLTVPTGAPTDVTPTSGRFARGDLQQGLTYQPVTRDTWLIDVKGHHDFGGGVVLDATLARSKAEYRELREMIKYDINPQPGKATAGNLPAFGYAYRIVDGRPRLTLNDTAAANNPDSYRALYYRSIDRDLDSTVDFAKVNLGINAAAADRGFGANIGVAATRTDLAYDQRYAEYVPADAAGQKTIGTMRGLLYDQRPGAYMTPDVPYLLIDRQAAWQRFAATRSAFVATNQVANNAADDFRDLETTKAAYAQALFRTDRFDVQAGVRYDDTRLVVDTNQPTSAAATAYRAVRRATGYAYWLPSALATYQLGDGMRLRAGVSKTIGRPDYSQYAVRNTFGIGTDGTLTISTGNPDLKPREAWNYDLSYEWYLGAGMISVAAFTKDIRNEIFTSSQQGPATLFQGVTYQNVFVTTPRNAASARVKGLEIGYTIDRIATVPGLGFNANVTLLDGSYRQPASNAAIKLGLPATRRTSGLIQQPDYITNLTVFYVTGPVELRASYNRIGRALQSADGDTPTRDLYQEPRQQFDVQARFAVRNGLDLVGQVQNLTKEPFVVRQGRRREDVNYFFPVGRTVWLGLSWKPGW</sequence>
<dbReference type="InterPro" id="IPR037066">
    <property type="entry name" value="Plug_dom_sf"/>
</dbReference>
<keyword evidence="3 8" id="KW-1134">Transmembrane beta strand</keyword>
<evidence type="ECO:0000256" key="2">
    <source>
        <dbReference type="ARBA" id="ARBA00022448"/>
    </source>
</evidence>
<feature type="region of interest" description="Disordered" evidence="10">
    <location>
        <begin position="25"/>
        <end position="47"/>
    </location>
</feature>
<accession>A0A7Y9FNW6</accession>